<dbReference type="InterPro" id="IPR036514">
    <property type="entry name" value="SGNH_hydro_sf"/>
</dbReference>
<dbReference type="InterPro" id="IPR013830">
    <property type="entry name" value="SGNH_hydro"/>
</dbReference>
<dbReference type="CDD" id="cd01833">
    <property type="entry name" value="XynB_like"/>
    <property type="match status" value="1"/>
</dbReference>
<proteinExistence type="predicted"/>
<evidence type="ECO:0000313" key="3">
    <source>
        <dbReference type="EMBL" id="CEN62897.1"/>
    </source>
</evidence>
<accession>A0A0U5GWT0</accession>
<protein>
    <recommendedName>
        <fullName evidence="2">SGNH hydrolase-type esterase domain-containing protein</fullName>
    </recommendedName>
</protein>
<name>A0A0U5GWT0_ASPCI</name>
<feature type="domain" description="SGNH hydrolase-type esterase" evidence="2">
    <location>
        <begin position="44"/>
        <end position="226"/>
    </location>
</feature>
<dbReference type="PANTHER" id="PTHR30383:SF31">
    <property type="entry name" value="SGNH HYDROLASE-TYPE ESTERASE DOMAIN-CONTAINING PROTEIN-RELATED"/>
    <property type="match status" value="1"/>
</dbReference>
<reference evidence="4" key="1">
    <citation type="journal article" date="2016" name="Genome Announc.">
        <title>Draft genome sequences of fungus Aspergillus calidoustus.</title>
        <authorList>
            <person name="Horn F."/>
            <person name="Linde J."/>
            <person name="Mattern D.J."/>
            <person name="Walther G."/>
            <person name="Guthke R."/>
            <person name="Scherlach K."/>
            <person name="Martin K."/>
            <person name="Brakhage A.A."/>
            <person name="Petzke L."/>
            <person name="Valiante V."/>
        </authorList>
    </citation>
    <scope>NUCLEOTIDE SEQUENCE [LARGE SCALE GENOMIC DNA]</scope>
    <source>
        <strain evidence="4">SF006504</strain>
    </source>
</reference>
<dbReference type="Proteomes" id="UP000054771">
    <property type="component" value="Unassembled WGS sequence"/>
</dbReference>
<feature type="chain" id="PRO_5006858270" description="SGNH hydrolase-type esterase domain-containing protein" evidence="1">
    <location>
        <begin position="21"/>
        <end position="265"/>
    </location>
</feature>
<evidence type="ECO:0000256" key="1">
    <source>
        <dbReference type="SAM" id="SignalP"/>
    </source>
</evidence>
<organism evidence="3 4">
    <name type="scientific">Aspergillus calidoustus</name>
    <dbReference type="NCBI Taxonomy" id="454130"/>
    <lineage>
        <taxon>Eukaryota</taxon>
        <taxon>Fungi</taxon>
        <taxon>Dikarya</taxon>
        <taxon>Ascomycota</taxon>
        <taxon>Pezizomycotina</taxon>
        <taxon>Eurotiomycetes</taxon>
        <taxon>Eurotiomycetidae</taxon>
        <taxon>Eurotiales</taxon>
        <taxon>Aspergillaceae</taxon>
        <taxon>Aspergillus</taxon>
        <taxon>Aspergillus subgen. Nidulantes</taxon>
    </lineage>
</organism>
<sequence length="265" mass="29143">MLRFSIWFFVLCVHWQVVLGRAIPSDIELDKRQSPNIPLRILPLGASITYGIHSSDGNGFRRRLKDQLRSEGWEVNMVGSQNSGNMRDNDVEARPGNTIDQVRAATSPSLPCRPNIVLINAGTNDCRLNIDIPNAGARMRSLIENILSAADMRDTLIVLSTLLPSGNADISRNTPAVNDQYRALVRTMRGQGTRIVLAEMSGLVYPEDFTQGGQVDDTHPGDGGYAKMALIWHDAILDAARQGLIPRRASLNGGLSCDRRRGDDL</sequence>
<dbReference type="OrthoDB" id="6123at2759"/>
<dbReference type="InterPro" id="IPR051532">
    <property type="entry name" value="Ester_Hydrolysis_Enzymes"/>
</dbReference>
<evidence type="ECO:0000313" key="4">
    <source>
        <dbReference type="Proteomes" id="UP000054771"/>
    </source>
</evidence>
<dbReference type="Gene3D" id="3.40.50.1110">
    <property type="entry name" value="SGNH hydrolase"/>
    <property type="match status" value="1"/>
</dbReference>
<feature type="signal peptide" evidence="1">
    <location>
        <begin position="1"/>
        <end position="20"/>
    </location>
</feature>
<dbReference type="AlphaFoldDB" id="A0A0U5GWT0"/>
<evidence type="ECO:0000259" key="2">
    <source>
        <dbReference type="Pfam" id="PF13472"/>
    </source>
</evidence>
<dbReference type="OMA" id="RIWYEAI"/>
<dbReference type="Pfam" id="PF13472">
    <property type="entry name" value="Lipase_GDSL_2"/>
    <property type="match status" value="1"/>
</dbReference>
<dbReference type="FunFam" id="3.40.50.1110:FF:000020">
    <property type="entry name" value="Esterase, putative (AFU_orthologue AFUA_1G03170)"/>
    <property type="match status" value="1"/>
</dbReference>
<keyword evidence="1" id="KW-0732">Signal</keyword>
<dbReference type="EMBL" id="CDMC01000007">
    <property type="protein sequence ID" value="CEN62897.1"/>
    <property type="molecule type" value="Genomic_DNA"/>
</dbReference>
<keyword evidence="4" id="KW-1185">Reference proteome</keyword>
<dbReference type="STRING" id="454130.A0A0U5GWT0"/>
<gene>
    <name evidence="3" type="ORF">ASPCAL09525</name>
</gene>
<dbReference type="GO" id="GO:0004622">
    <property type="term" value="F:phosphatidylcholine lysophospholipase activity"/>
    <property type="evidence" value="ECO:0007669"/>
    <property type="project" value="TreeGrafter"/>
</dbReference>
<dbReference type="SUPFAM" id="SSF52266">
    <property type="entry name" value="SGNH hydrolase"/>
    <property type="match status" value="1"/>
</dbReference>
<dbReference type="PANTHER" id="PTHR30383">
    <property type="entry name" value="THIOESTERASE 1/PROTEASE 1/LYSOPHOSPHOLIPASE L1"/>
    <property type="match status" value="1"/>
</dbReference>